<dbReference type="Proteomes" id="UP000003208">
    <property type="component" value="Unassembled WGS sequence"/>
</dbReference>
<dbReference type="PATRIC" id="fig|1094979.3.peg.1431"/>
<feature type="domain" description="Ice-binding protein C-terminal" evidence="2">
    <location>
        <begin position="194"/>
        <end position="215"/>
    </location>
</feature>
<sequence>MFKFGNGKSLATGLVGAAVLGLSSTASAGFIPTGSVTGVDVKYAGDLCPTMDCVALDWTEYNVSGGATLFESEGGVAAKPGKDTSPAALDRVSSFSITSSRDNPEGAIDPIVVSGLEGLFDLYWGSIDSYNIIEFFLNGDSLGEYSGTQAQALAPGSDGTAKQYNVDGYFFFQGEFDKVELSSTGGVAFEVARVPEPGTLALLGLGLAGLGAARRKKMA</sequence>
<protein>
    <recommendedName>
        <fullName evidence="2">Ice-binding protein C-terminal domain-containing protein</fullName>
    </recommendedName>
</protein>
<gene>
    <name evidence="3" type="ORF">KYE_07387</name>
</gene>
<evidence type="ECO:0000313" key="4">
    <source>
        <dbReference type="Proteomes" id="UP000003208"/>
    </source>
</evidence>
<evidence type="ECO:0000313" key="3">
    <source>
        <dbReference type="EMBL" id="EHJ05131.1"/>
    </source>
</evidence>
<evidence type="ECO:0000256" key="1">
    <source>
        <dbReference type="SAM" id="SignalP"/>
    </source>
</evidence>
<proteinExistence type="predicted"/>
<dbReference type="Pfam" id="PF07589">
    <property type="entry name" value="PEP-CTERM"/>
    <property type="match status" value="1"/>
</dbReference>
<feature type="chain" id="PRO_5003490794" description="Ice-binding protein C-terminal domain-containing protein" evidence="1">
    <location>
        <begin position="29"/>
        <end position="219"/>
    </location>
</feature>
<reference evidence="3 4" key="1">
    <citation type="journal article" date="2012" name="J. Bacteriol.">
        <title>Genome sequence of deep-sea manganese-oxidizing bacterium Marinobacter manganoxydans MnI7-9.</title>
        <authorList>
            <person name="Wang H."/>
            <person name="Li H."/>
            <person name="Shao Z."/>
            <person name="Liao S."/>
            <person name="Johnstone L."/>
            <person name="Rensing C."/>
            <person name="Wang G."/>
        </authorList>
    </citation>
    <scope>NUCLEOTIDE SEQUENCE [LARGE SCALE GENOMIC DNA]</scope>
    <source>
        <strain evidence="3 4">MnI7-9</strain>
    </source>
</reference>
<organism evidence="3 4">
    <name type="scientific">Marinobacter manganoxydans MnI7-9</name>
    <dbReference type="NCBI Taxonomy" id="1094979"/>
    <lineage>
        <taxon>Bacteria</taxon>
        <taxon>Pseudomonadati</taxon>
        <taxon>Pseudomonadota</taxon>
        <taxon>Gammaproteobacteria</taxon>
        <taxon>Pseudomonadales</taxon>
        <taxon>Marinobacteraceae</taxon>
        <taxon>Marinobacter</taxon>
    </lineage>
</organism>
<keyword evidence="4" id="KW-1185">Reference proteome</keyword>
<feature type="signal peptide" evidence="1">
    <location>
        <begin position="1"/>
        <end position="28"/>
    </location>
</feature>
<keyword evidence="1" id="KW-0732">Signal</keyword>
<accession>G6YRK0</accession>
<dbReference type="EMBL" id="AGTR01000027">
    <property type="protein sequence ID" value="EHJ05131.1"/>
    <property type="molecule type" value="Genomic_DNA"/>
</dbReference>
<dbReference type="InterPro" id="IPR013424">
    <property type="entry name" value="Ice-binding_C"/>
</dbReference>
<dbReference type="NCBIfam" id="TIGR02595">
    <property type="entry name" value="PEP_CTERM"/>
    <property type="match status" value="1"/>
</dbReference>
<evidence type="ECO:0000259" key="2">
    <source>
        <dbReference type="Pfam" id="PF07589"/>
    </source>
</evidence>
<name>G6YRK0_9GAMM</name>
<dbReference type="AlphaFoldDB" id="G6YRK0"/>